<evidence type="ECO:0000313" key="4">
    <source>
        <dbReference type="EMBL" id="ASU31906.1"/>
    </source>
</evidence>
<dbReference type="Proteomes" id="UP000215002">
    <property type="component" value="Chromosome"/>
</dbReference>
<dbReference type="PROSITE" id="PS50930">
    <property type="entry name" value="HTH_LYTTR"/>
    <property type="match status" value="1"/>
</dbReference>
<dbReference type="Gene3D" id="3.40.50.2300">
    <property type="match status" value="1"/>
</dbReference>
<proteinExistence type="predicted"/>
<dbReference type="GO" id="GO:0003677">
    <property type="term" value="F:DNA binding"/>
    <property type="evidence" value="ECO:0007669"/>
    <property type="project" value="UniProtKB-KW"/>
</dbReference>
<keyword evidence="4" id="KW-0238">DNA-binding</keyword>
<dbReference type="PANTHER" id="PTHR37299:SF1">
    <property type="entry name" value="STAGE 0 SPORULATION PROTEIN A HOMOLOG"/>
    <property type="match status" value="1"/>
</dbReference>
<evidence type="ECO:0000259" key="3">
    <source>
        <dbReference type="PROSITE" id="PS50930"/>
    </source>
</evidence>
<dbReference type="KEGG" id="muc:MuYL_0003"/>
<dbReference type="OrthoDB" id="9787344at2"/>
<dbReference type="EMBL" id="CP022743">
    <property type="protein sequence ID" value="ASU31906.1"/>
    <property type="molecule type" value="Genomic_DNA"/>
</dbReference>
<organism evidence="4 5">
    <name type="scientific">Mucilaginibacter xinganensis</name>
    <dbReference type="NCBI Taxonomy" id="1234841"/>
    <lineage>
        <taxon>Bacteria</taxon>
        <taxon>Pseudomonadati</taxon>
        <taxon>Bacteroidota</taxon>
        <taxon>Sphingobacteriia</taxon>
        <taxon>Sphingobacteriales</taxon>
        <taxon>Sphingobacteriaceae</taxon>
        <taxon>Mucilaginibacter</taxon>
    </lineage>
</organism>
<feature type="domain" description="HTH LytTR-type" evidence="3">
    <location>
        <begin position="140"/>
        <end position="212"/>
    </location>
</feature>
<dbReference type="SUPFAM" id="SSF52172">
    <property type="entry name" value="CheY-like"/>
    <property type="match status" value="1"/>
</dbReference>
<dbReference type="Gene3D" id="2.40.50.1020">
    <property type="entry name" value="LytTr DNA-binding domain"/>
    <property type="match status" value="1"/>
</dbReference>
<feature type="domain" description="Response regulatory" evidence="2">
    <location>
        <begin position="4"/>
        <end position="115"/>
    </location>
</feature>
<evidence type="ECO:0000256" key="1">
    <source>
        <dbReference type="PROSITE-ProRule" id="PRU00169"/>
    </source>
</evidence>
<reference evidence="4 5" key="1">
    <citation type="submission" date="2017-08" db="EMBL/GenBank/DDBJ databases">
        <title>Complete genome sequence of Mucilaginibacter sp. strain BJC16-A31.</title>
        <authorList>
            <consortium name="Henan University of Science and Technology"/>
            <person name="You X."/>
        </authorList>
    </citation>
    <scope>NUCLEOTIDE SEQUENCE [LARGE SCALE GENOMIC DNA]</scope>
    <source>
        <strain evidence="4 5">BJC16-A31</strain>
    </source>
</reference>
<dbReference type="InterPro" id="IPR007492">
    <property type="entry name" value="LytTR_DNA-bd_dom"/>
</dbReference>
<keyword evidence="1" id="KW-0597">Phosphoprotein</keyword>
<evidence type="ECO:0000313" key="5">
    <source>
        <dbReference type="Proteomes" id="UP000215002"/>
    </source>
</evidence>
<feature type="modified residue" description="4-aspartylphosphate" evidence="1">
    <location>
        <position position="55"/>
    </location>
</feature>
<accession>A0A223NQ30</accession>
<sequence length="239" mass="26812">MKLRCLVIDDKPLAIDVLADYTCKVPFLDLVATTTNPIEGLNIVREQKIDLVFLDIQMPEITGMQFIKIAGKQCKIVLTTAYTEYALDGYEHDVVDYLLKPIAFDRFYRAAEKALHLTANQPAGGLPGISPTPGVAPEYLFVKTEHRIQKVNLVDVLYVEALQNYVSINAVAGRVMSLQPLKKIEEQLPSAEFVRVHKSYIVSLRHIGSVERSRIFIGDAVIPVGDSYRDGFYRLIDNS</sequence>
<dbReference type="InterPro" id="IPR011006">
    <property type="entry name" value="CheY-like_superfamily"/>
</dbReference>
<dbReference type="InterPro" id="IPR046947">
    <property type="entry name" value="LytR-like"/>
</dbReference>
<dbReference type="SMART" id="SM00448">
    <property type="entry name" value="REC"/>
    <property type="match status" value="1"/>
</dbReference>
<evidence type="ECO:0000259" key="2">
    <source>
        <dbReference type="PROSITE" id="PS50110"/>
    </source>
</evidence>
<dbReference type="InterPro" id="IPR001789">
    <property type="entry name" value="Sig_transdc_resp-reg_receiver"/>
</dbReference>
<dbReference type="SMART" id="SM00850">
    <property type="entry name" value="LytTR"/>
    <property type="match status" value="1"/>
</dbReference>
<dbReference type="RefSeq" id="WP_094568572.1">
    <property type="nucleotide sequence ID" value="NZ_CP022743.1"/>
</dbReference>
<dbReference type="AlphaFoldDB" id="A0A223NQ30"/>
<keyword evidence="5" id="KW-1185">Reference proteome</keyword>
<dbReference type="GO" id="GO:0000156">
    <property type="term" value="F:phosphorelay response regulator activity"/>
    <property type="evidence" value="ECO:0007669"/>
    <property type="project" value="InterPro"/>
</dbReference>
<dbReference type="Pfam" id="PF04397">
    <property type="entry name" value="LytTR"/>
    <property type="match status" value="1"/>
</dbReference>
<dbReference type="PROSITE" id="PS50110">
    <property type="entry name" value="RESPONSE_REGULATORY"/>
    <property type="match status" value="1"/>
</dbReference>
<gene>
    <name evidence="4" type="ORF">MuYL_0003</name>
</gene>
<name>A0A223NQ30_9SPHI</name>
<protein>
    <submittedName>
        <fullName evidence="4">DNA-binding response regulator</fullName>
    </submittedName>
</protein>
<dbReference type="PANTHER" id="PTHR37299">
    <property type="entry name" value="TRANSCRIPTIONAL REGULATOR-RELATED"/>
    <property type="match status" value="1"/>
</dbReference>
<dbReference type="Pfam" id="PF00072">
    <property type="entry name" value="Response_reg"/>
    <property type="match status" value="1"/>
</dbReference>